<evidence type="ECO:0000259" key="3">
    <source>
        <dbReference type="Pfam" id="PF22124"/>
    </source>
</evidence>
<dbReference type="RefSeq" id="WP_146781004.1">
    <property type="nucleotide sequence ID" value="NZ_CP042434.1"/>
</dbReference>
<dbReference type="PANTHER" id="PTHR31084:SF0">
    <property type="entry name" value="ALPHA-L-FUCOSIDASE 2"/>
    <property type="match status" value="1"/>
</dbReference>
<feature type="domain" description="Glycosyl hydrolase family 95 catalytic" evidence="3">
    <location>
        <begin position="287"/>
        <end position="691"/>
    </location>
</feature>
<dbReference type="FunFam" id="1.50.10.10:FF:000028">
    <property type="entry name" value="Alpha-L-fucosidase 2"/>
    <property type="match status" value="1"/>
</dbReference>
<feature type="domain" description="Alpha fucosidase A-like C-terminal" evidence="2">
    <location>
        <begin position="693"/>
        <end position="763"/>
    </location>
</feature>
<organism evidence="4 5">
    <name type="scientific">Arachidicoccus ginsenosidivorans</name>
    <dbReference type="NCBI Taxonomy" id="496057"/>
    <lineage>
        <taxon>Bacteria</taxon>
        <taxon>Pseudomonadati</taxon>
        <taxon>Bacteroidota</taxon>
        <taxon>Chitinophagia</taxon>
        <taxon>Chitinophagales</taxon>
        <taxon>Chitinophagaceae</taxon>
        <taxon>Arachidicoccus</taxon>
    </lineage>
</organism>
<dbReference type="PIRSF" id="PIRSF007663">
    <property type="entry name" value="UCP007663"/>
    <property type="match status" value="1"/>
</dbReference>
<reference evidence="4 5" key="1">
    <citation type="journal article" date="2017" name="Int. J. Syst. Evol. Microbiol.">
        <title>Arachidicoccus ginsenosidivorans sp. nov., with ginsenoside-converting activity isolated from ginseng cultivating soil.</title>
        <authorList>
            <person name="Siddiqi M.Z."/>
            <person name="Aslam Z."/>
            <person name="Im W.T."/>
        </authorList>
    </citation>
    <scope>NUCLEOTIDE SEQUENCE [LARGE SCALE GENOMIC DNA]</scope>
    <source>
        <strain evidence="4 5">Gsoil 809</strain>
    </source>
</reference>
<feature type="domain" description="Glycosyl hydrolase family 95 N-terminal" evidence="1">
    <location>
        <begin position="26"/>
        <end position="264"/>
    </location>
</feature>
<dbReference type="PANTHER" id="PTHR31084">
    <property type="entry name" value="ALPHA-L-FUCOSIDASE 2"/>
    <property type="match status" value="1"/>
</dbReference>
<dbReference type="InterPro" id="IPR016518">
    <property type="entry name" value="Alpha-L-fucosidase"/>
</dbReference>
<dbReference type="SUPFAM" id="SSF48208">
    <property type="entry name" value="Six-hairpin glycosidases"/>
    <property type="match status" value="1"/>
</dbReference>
<sequence length="818" mass="91297">MRGILFVSVLFISVCCNAQKDAMLSLWYDHPSGNTWENALPLGNGRLGAMLYGNVDTERIQLNESTVWSGSPNQNDNPEALAALPRIRKLIFEGRYKAAEALTNKSIISKSSQGQMYEPIGELNLAFNRKGRYVNYTRTLNLDSAVASTTFKQNGVTYKRETLSSLRDQVIVMHLTADIKGSISFKAYFTTPEKNALVTAAGPELSISGKTMDHEGVQGAVRYKGIARFKLDGGKLQAGDSTLSVLGANEVTIYISIATNFKNYHNIQEDENKKAVAYLDKAYPKSYLDILSTNVTEYQKYFNRVKLDLGTTKAAKLPTDVRLKNFATVNDPQLVTLYYQYGRYLLIASSQPGGQPATLQGLWNNKLFPPWDSKYTININTEMNYWPAEKTNLAEMHEPLFGMIKDLSVMGKQTAQEMYGARGWMAHHNTDLWRSTGAVDGAFWGLWSNGGGWLSKHLWEHYLYSADKDFLASVYPIMKGAALFYVDYLVEEPKHNWLVLCPDMSPENAPKEHQGASIDAGTTMSNQIVFDVFSNTIRAAKLLHKDKSFIDTLIDMRSRLAPMQIGRYGQLQEWMEDLDDPMDHHRHISQLFGLFPSNQISPYRTPKLFGAAKNTLIQRGDVSTGWSMAWKVNWWARMLDGNHAYLLIQKQLSPVGSKSEGGGSYNNLFDAHPPFQIDGNFGCVSGITEMLLQSDDGAVNLIPALPDQWSRGKVSGLRAIGGFEIVDLEWDEAKVVKVQIKSNAGGNLRIRTPNVLKFTDGSNISIATGENPNPFYHLESTARAIISPQATIQEPVLKKTGLYDIVTKPGQVYSFVAR</sequence>
<keyword evidence="4" id="KW-0378">Hydrolase</keyword>
<dbReference type="GO" id="GO:0004560">
    <property type="term" value="F:alpha-L-fucosidase activity"/>
    <property type="evidence" value="ECO:0007669"/>
    <property type="project" value="InterPro"/>
</dbReference>
<dbReference type="AlphaFoldDB" id="A0A5B8VJ57"/>
<accession>A0A5B8VJ57</accession>
<evidence type="ECO:0000259" key="2">
    <source>
        <dbReference type="Pfam" id="PF21307"/>
    </source>
</evidence>
<dbReference type="EMBL" id="CP042434">
    <property type="protein sequence ID" value="QEC71627.1"/>
    <property type="molecule type" value="Genomic_DNA"/>
</dbReference>
<dbReference type="InterPro" id="IPR008928">
    <property type="entry name" value="6-hairpin_glycosidase_sf"/>
</dbReference>
<name>A0A5B8VJ57_9BACT</name>
<evidence type="ECO:0000259" key="1">
    <source>
        <dbReference type="Pfam" id="PF14498"/>
    </source>
</evidence>
<dbReference type="InterPro" id="IPR012341">
    <property type="entry name" value="6hp_glycosidase-like_sf"/>
</dbReference>
<dbReference type="Proteomes" id="UP000321291">
    <property type="component" value="Chromosome"/>
</dbReference>
<dbReference type="InterPro" id="IPR054363">
    <property type="entry name" value="GH95_cat"/>
</dbReference>
<dbReference type="GO" id="GO:0005975">
    <property type="term" value="P:carbohydrate metabolic process"/>
    <property type="evidence" value="ECO:0007669"/>
    <property type="project" value="InterPro"/>
</dbReference>
<dbReference type="InterPro" id="IPR027414">
    <property type="entry name" value="GH95_N_dom"/>
</dbReference>
<keyword evidence="5" id="KW-1185">Reference proteome</keyword>
<dbReference type="Pfam" id="PF21307">
    <property type="entry name" value="Glyco_hydro_95_C"/>
    <property type="match status" value="1"/>
</dbReference>
<gene>
    <name evidence="4" type="ORF">FSB73_08070</name>
</gene>
<evidence type="ECO:0000313" key="5">
    <source>
        <dbReference type="Proteomes" id="UP000321291"/>
    </source>
</evidence>
<protein>
    <submittedName>
        <fullName evidence="4">Glycoside hydrolase family 95 protein</fullName>
    </submittedName>
</protein>
<dbReference type="OrthoDB" id="9768507at2"/>
<dbReference type="Pfam" id="PF22124">
    <property type="entry name" value="Glyco_hydro_95_cat"/>
    <property type="match status" value="1"/>
</dbReference>
<proteinExistence type="predicted"/>
<dbReference type="KEGG" id="agi:FSB73_08070"/>
<dbReference type="InterPro" id="IPR049053">
    <property type="entry name" value="AFCA-like_C"/>
</dbReference>
<evidence type="ECO:0000313" key="4">
    <source>
        <dbReference type="EMBL" id="QEC71627.1"/>
    </source>
</evidence>
<dbReference type="Gene3D" id="1.50.10.10">
    <property type="match status" value="1"/>
</dbReference>
<dbReference type="Pfam" id="PF14498">
    <property type="entry name" value="Glyco_hyd_65N_2"/>
    <property type="match status" value="1"/>
</dbReference>